<keyword evidence="1" id="KW-1133">Transmembrane helix</keyword>
<dbReference type="HOGENOM" id="CLU_2537870_0_0_9"/>
<dbReference type="PATRIC" id="fig|866895.3.peg.2723"/>
<dbReference type="eggNOG" id="COG3125">
    <property type="taxonomic scope" value="Bacteria"/>
</dbReference>
<feature type="transmembrane region" description="Helical" evidence="1">
    <location>
        <begin position="54"/>
        <end position="74"/>
    </location>
</feature>
<dbReference type="KEGG" id="hhd:HBHAL_3693"/>
<dbReference type="AlphaFoldDB" id="I0JPG8"/>
<dbReference type="STRING" id="866895.HBHAL_3693"/>
<gene>
    <name evidence="2" type="ordered locus">HBHAL_3693</name>
</gene>
<keyword evidence="1" id="KW-0472">Membrane</keyword>
<evidence type="ECO:0000313" key="3">
    <source>
        <dbReference type="Proteomes" id="UP000007397"/>
    </source>
</evidence>
<feature type="transmembrane region" description="Helical" evidence="1">
    <location>
        <begin position="28"/>
        <end position="48"/>
    </location>
</feature>
<accession>I0JPG8</accession>
<keyword evidence="1" id="KW-0812">Transmembrane</keyword>
<reference evidence="2 3" key="1">
    <citation type="journal article" date="2013" name="Environ. Microbiol.">
        <title>Chloride and organic osmolytes: a hybrid strategy to cope with elevated salinities by the moderately halophilic, chloride-dependent bacterium Halobacillus halophilus.</title>
        <authorList>
            <person name="Saum S.H."/>
            <person name="Pfeiffer F."/>
            <person name="Palm P."/>
            <person name="Rampp M."/>
            <person name="Schuster S.C."/>
            <person name="Muller V."/>
            <person name="Oesterhelt D."/>
        </authorList>
    </citation>
    <scope>NUCLEOTIDE SEQUENCE [LARGE SCALE GENOMIC DNA]</scope>
    <source>
        <strain evidence="3">ATCC 35676 / DSM 2266 / JCM 20832 / KCTC 3685 / LMG 17431 / NBRC 102448 / NCIMB 2269</strain>
    </source>
</reference>
<dbReference type="EMBL" id="HE717023">
    <property type="protein sequence ID" value="CCG46038.1"/>
    <property type="molecule type" value="Genomic_DNA"/>
</dbReference>
<evidence type="ECO:0000256" key="1">
    <source>
        <dbReference type="SAM" id="Phobius"/>
    </source>
</evidence>
<name>I0JPG8_HALH3</name>
<evidence type="ECO:0000313" key="2">
    <source>
        <dbReference type="EMBL" id="CCG46038.1"/>
    </source>
</evidence>
<dbReference type="Proteomes" id="UP000007397">
    <property type="component" value="Chromosome"/>
</dbReference>
<proteinExistence type="predicted"/>
<sequence>MVMYMKLNEKVHEFENNEATEILSQKHVIGFMLCILLTAISLWGALYTAYSPKFVLYAVSALAFTQAIFQLFHVQLQKQKTYK</sequence>
<organism evidence="2 3">
    <name type="scientific">Halobacillus halophilus (strain ATCC 35676 / DSM 2266 / JCM 20832 / KCTC 3685 / LMG 17431 / NBRC 102448 / NCIMB 2269)</name>
    <name type="common">Sporosarcina halophila</name>
    <dbReference type="NCBI Taxonomy" id="866895"/>
    <lineage>
        <taxon>Bacteria</taxon>
        <taxon>Bacillati</taxon>
        <taxon>Bacillota</taxon>
        <taxon>Bacilli</taxon>
        <taxon>Bacillales</taxon>
        <taxon>Bacillaceae</taxon>
        <taxon>Halobacillus</taxon>
    </lineage>
</organism>
<keyword evidence="3" id="KW-1185">Reference proteome</keyword>
<protein>
    <submittedName>
        <fullName evidence="2">Uncharacterized protein</fullName>
    </submittedName>
</protein>